<dbReference type="eggNOG" id="COG0737">
    <property type="taxonomic scope" value="Bacteria"/>
</dbReference>
<reference evidence="2 3" key="1">
    <citation type="journal article" date="2004" name="Nat. Biotechnol.">
        <title>The genome sequence of the anaerobic, sulfate-reducing bacterium Desulfovibrio vulgaris Hildenborough.</title>
        <authorList>
            <person name="Heidelberg J.F."/>
            <person name="Seshadri R."/>
            <person name="Haveman S.A."/>
            <person name="Hemme C.L."/>
            <person name="Paulsen I.T."/>
            <person name="Kolonay J.F."/>
            <person name="Eisen J.A."/>
            <person name="Ward N."/>
            <person name="Methe B."/>
            <person name="Brinkac L.M."/>
            <person name="Daugherty S.C."/>
            <person name="Deboy R.T."/>
            <person name="Dodson R.J."/>
            <person name="Durkin A.S."/>
            <person name="Madupu R."/>
            <person name="Nelson W.C."/>
            <person name="Sullivan S.A."/>
            <person name="Fouts D."/>
            <person name="Haft D.H."/>
            <person name="Selengut J."/>
            <person name="Peterson J.D."/>
            <person name="Davidsen T.M."/>
            <person name="Zafar N."/>
            <person name="Zhou L."/>
            <person name="Radune D."/>
            <person name="Dimitrov G."/>
            <person name="Hance M."/>
            <person name="Tran K."/>
            <person name="Khouri H."/>
            <person name="Gill J."/>
            <person name="Utterback T.R."/>
            <person name="Feldblyum T.V."/>
            <person name="Wall J.D."/>
            <person name="Voordouw G."/>
            <person name="Fraser C.M."/>
        </authorList>
    </citation>
    <scope>NUCLEOTIDE SEQUENCE [LARGE SCALE GENOMIC DNA]</scope>
    <source>
        <strain evidence="3">ATCC 29579 / DSM 644 / NCIMB 8303 / VKM B-1760 / Hildenborough</strain>
    </source>
</reference>
<dbReference type="PhylomeDB" id="Q72DK7"/>
<evidence type="ECO:0000313" key="3">
    <source>
        <dbReference type="Proteomes" id="UP000002194"/>
    </source>
</evidence>
<dbReference type="Gene3D" id="1.10.1130.10">
    <property type="entry name" value="Flavocytochrome C3, Chain A"/>
    <property type="match status" value="1"/>
</dbReference>
<dbReference type="InterPro" id="IPR036280">
    <property type="entry name" value="Multihaem_cyt_sf"/>
</dbReference>
<dbReference type="STRING" id="882.DVU_0922"/>
<evidence type="ECO:0000313" key="2">
    <source>
        <dbReference type="EMBL" id="AAS95402.1"/>
    </source>
</evidence>
<proteinExistence type="predicted"/>
<dbReference type="KEGG" id="dvu:DVU_0922"/>
<name>Q72DK7_NITV2</name>
<dbReference type="EnsemblBacteria" id="AAS95402">
    <property type="protein sequence ID" value="AAS95402"/>
    <property type="gene ID" value="DVU_0922"/>
</dbReference>
<dbReference type="HOGENOM" id="CLU_139657_0_0_7"/>
<protein>
    <submittedName>
        <fullName evidence="2">Cytochrome c family protein</fullName>
    </submittedName>
</protein>
<keyword evidence="3" id="KW-1185">Reference proteome</keyword>
<gene>
    <name evidence="2" type="ordered locus">DVU_0922</name>
</gene>
<sequence length="185" mass="19649">MGKHVSVHPSRTGMRIVNLCHTGVHVRRALPAITLLLVLPFVSPHGGTTAEASPPQAGQPTYVGTDACADCHPSQYDNFKRYAKKARSADHIKTMSDKLSPQELAECFACHTTGYGRPGGFVSFETTPHLADAGCEVCHGPGGAHSGTGDPTLISKPTMDACSECHNSERVNSFNYKPLLQGGAH</sequence>
<evidence type="ECO:0000259" key="1">
    <source>
        <dbReference type="Pfam" id="PF13435"/>
    </source>
</evidence>
<dbReference type="PaxDb" id="882-DVU_0922"/>
<organism evidence="2 3">
    <name type="scientific">Nitratidesulfovibrio vulgaris (strain ATCC 29579 / DSM 644 / CCUG 34227 / NCIMB 8303 / VKM B-1760 / Hildenborough)</name>
    <name type="common">Desulfovibrio vulgaris</name>
    <dbReference type="NCBI Taxonomy" id="882"/>
    <lineage>
        <taxon>Bacteria</taxon>
        <taxon>Pseudomonadati</taxon>
        <taxon>Thermodesulfobacteriota</taxon>
        <taxon>Desulfovibrionia</taxon>
        <taxon>Desulfovibrionales</taxon>
        <taxon>Desulfovibrionaceae</taxon>
        <taxon>Nitratidesulfovibrio</taxon>
    </lineage>
</organism>
<dbReference type="AlphaFoldDB" id="Q72DK7"/>
<dbReference type="OrthoDB" id="9814800at2"/>
<dbReference type="Proteomes" id="UP000002194">
    <property type="component" value="Chromosome"/>
</dbReference>
<dbReference type="SUPFAM" id="SSF48695">
    <property type="entry name" value="Multiheme cytochromes"/>
    <property type="match status" value="1"/>
</dbReference>
<dbReference type="InterPro" id="IPR023155">
    <property type="entry name" value="Cyt_c-552/4"/>
</dbReference>
<dbReference type="EMBL" id="AE017285">
    <property type="protein sequence ID" value="AAS95402.1"/>
    <property type="molecule type" value="Genomic_DNA"/>
</dbReference>
<dbReference type="Pfam" id="PF13435">
    <property type="entry name" value="Cytochrome_C554"/>
    <property type="match status" value="1"/>
</dbReference>
<accession>Q72DK7</accession>
<feature type="domain" description="Cytochrome c-552/4" evidence="1">
    <location>
        <begin position="67"/>
        <end position="140"/>
    </location>
</feature>